<dbReference type="InterPro" id="IPR050886">
    <property type="entry name" value="RNA-binding_reg"/>
</dbReference>
<keyword evidence="4" id="KW-1133">Transmembrane helix</keyword>
<evidence type="ECO:0000256" key="2">
    <source>
        <dbReference type="PROSITE-ProRule" id="PRU00176"/>
    </source>
</evidence>
<dbReference type="EMBL" id="JARYMX010000001">
    <property type="protein sequence ID" value="KAJ9565870.1"/>
    <property type="molecule type" value="Genomic_DNA"/>
</dbReference>
<dbReference type="SMART" id="SM00360">
    <property type="entry name" value="RRM"/>
    <property type="match status" value="1"/>
</dbReference>
<organism evidence="6 7">
    <name type="scientific">Centaurea solstitialis</name>
    <name type="common">yellow star-thistle</name>
    <dbReference type="NCBI Taxonomy" id="347529"/>
    <lineage>
        <taxon>Eukaryota</taxon>
        <taxon>Viridiplantae</taxon>
        <taxon>Streptophyta</taxon>
        <taxon>Embryophyta</taxon>
        <taxon>Tracheophyta</taxon>
        <taxon>Spermatophyta</taxon>
        <taxon>Magnoliopsida</taxon>
        <taxon>eudicotyledons</taxon>
        <taxon>Gunneridae</taxon>
        <taxon>Pentapetalae</taxon>
        <taxon>asterids</taxon>
        <taxon>campanulids</taxon>
        <taxon>Asterales</taxon>
        <taxon>Asteraceae</taxon>
        <taxon>Carduoideae</taxon>
        <taxon>Cardueae</taxon>
        <taxon>Centaureinae</taxon>
        <taxon>Centaurea</taxon>
    </lineage>
</organism>
<keyword evidence="1 2" id="KW-0694">RNA-binding</keyword>
<proteinExistence type="predicted"/>
<dbReference type="Gene3D" id="3.30.70.330">
    <property type="match status" value="1"/>
</dbReference>
<feature type="transmembrane region" description="Helical" evidence="4">
    <location>
        <begin position="131"/>
        <end position="154"/>
    </location>
</feature>
<feature type="region of interest" description="Disordered" evidence="3">
    <location>
        <begin position="250"/>
        <end position="270"/>
    </location>
</feature>
<dbReference type="InterPro" id="IPR000504">
    <property type="entry name" value="RRM_dom"/>
</dbReference>
<sequence>MRKIYVGNVPFEVLSKRLLSHFSSYGETEEGPLGFDKQSGKQKGLAFFVYKMEEGARNSLVDLMKNIDEHQVMCKMATDGKKWKGGGPQGGPTRMPGDGRAPPYGSMLGSMNTGYGMPVVLVMEIRDRRHLVVVVVAMGMVVVGMVVVADMAVVPRTCSASFEKPNPPLNHHHRCRFQSTTTTATASKPLPPNHHRRRRLQTTTTVTSNPHHHSYYLQTPTTTVTTFKPPPPPLLPSNHHHQTAIASKPPYHHHCHFKTPPPPSMPSTTTTTIVTTFKQPPPPLPNPHPHRHRYCL</sequence>
<dbReference type="PROSITE" id="PS50102">
    <property type="entry name" value="RRM"/>
    <property type="match status" value="1"/>
</dbReference>
<dbReference type="GO" id="GO:0005634">
    <property type="term" value="C:nucleus"/>
    <property type="evidence" value="ECO:0007669"/>
    <property type="project" value="TreeGrafter"/>
</dbReference>
<accession>A0AA38U3G2</accession>
<dbReference type="InterPro" id="IPR035979">
    <property type="entry name" value="RBD_domain_sf"/>
</dbReference>
<evidence type="ECO:0000313" key="6">
    <source>
        <dbReference type="EMBL" id="KAJ9565870.1"/>
    </source>
</evidence>
<keyword evidence="4" id="KW-0472">Membrane</keyword>
<evidence type="ECO:0000313" key="7">
    <source>
        <dbReference type="Proteomes" id="UP001172457"/>
    </source>
</evidence>
<evidence type="ECO:0000256" key="1">
    <source>
        <dbReference type="ARBA" id="ARBA00022884"/>
    </source>
</evidence>
<gene>
    <name evidence="6" type="ORF">OSB04_001836</name>
</gene>
<dbReference type="Proteomes" id="UP001172457">
    <property type="component" value="Chromosome 1"/>
</dbReference>
<feature type="domain" description="RRM" evidence="5">
    <location>
        <begin position="2"/>
        <end position="82"/>
    </location>
</feature>
<dbReference type="SUPFAM" id="SSF54928">
    <property type="entry name" value="RNA-binding domain, RBD"/>
    <property type="match status" value="1"/>
</dbReference>
<protein>
    <recommendedName>
        <fullName evidence="5">RRM domain-containing protein</fullName>
    </recommendedName>
</protein>
<reference evidence="6" key="1">
    <citation type="submission" date="2023-03" db="EMBL/GenBank/DDBJ databases">
        <title>Chromosome-scale reference genome and RAD-based genetic map of yellow starthistle (Centaurea solstitialis) reveal putative structural variation and QTLs associated with invader traits.</title>
        <authorList>
            <person name="Reatini B."/>
            <person name="Cang F.A."/>
            <person name="Jiang Q."/>
            <person name="Mckibben M.T.W."/>
            <person name="Barker M.S."/>
            <person name="Rieseberg L.H."/>
            <person name="Dlugosch K.M."/>
        </authorList>
    </citation>
    <scope>NUCLEOTIDE SEQUENCE</scope>
    <source>
        <strain evidence="6">CAN-66</strain>
        <tissue evidence="6">Leaf</tissue>
    </source>
</reference>
<evidence type="ECO:0000256" key="3">
    <source>
        <dbReference type="SAM" id="MobiDB-lite"/>
    </source>
</evidence>
<comment type="caution">
    <text evidence="6">The sequence shown here is derived from an EMBL/GenBank/DDBJ whole genome shotgun (WGS) entry which is preliminary data.</text>
</comment>
<evidence type="ECO:0000259" key="5">
    <source>
        <dbReference type="PROSITE" id="PS50102"/>
    </source>
</evidence>
<keyword evidence="4" id="KW-0812">Transmembrane</keyword>
<feature type="region of interest" description="Disordered" evidence="3">
    <location>
        <begin position="181"/>
        <end position="214"/>
    </location>
</feature>
<dbReference type="InterPro" id="IPR012677">
    <property type="entry name" value="Nucleotide-bd_a/b_plait_sf"/>
</dbReference>
<dbReference type="PANTHER" id="PTHR48024:SF25">
    <property type="entry name" value="UBP1-ASSOCIATED PROTEIN 2C"/>
    <property type="match status" value="1"/>
</dbReference>
<dbReference type="GO" id="GO:0003723">
    <property type="term" value="F:RNA binding"/>
    <property type="evidence" value="ECO:0007669"/>
    <property type="project" value="UniProtKB-UniRule"/>
</dbReference>
<dbReference type="AlphaFoldDB" id="A0AA38U3G2"/>
<dbReference type="Pfam" id="PF00076">
    <property type="entry name" value="RRM_1"/>
    <property type="match status" value="1"/>
</dbReference>
<dbReference type="PANTHER" id="PTHR48024">
    <property type="entry name" value="GEO13361P1-RELATED"/>
    <property type="match status" value="1"/>
</dbReference>
<keyword evidence="7" id="KW-1185">Reference proteome</keyword>
<evidence type="ECO:0000256" key="4">
    <source>
        <dbReference type="SAM" id="Phobius"/>
    </source>
</evidence>
<name>A0AA38U3G2_9ASTR</name>